<protein>
    <submittedName>
        <fullName evidence="2">Phage replication initiation protein</fullName>
    </submittedName>
</protein>
<evidence type="ECO:0000256" key="1">
    <source>
        <dbReference type="SAM" id="MobiDB-lite"/>
    </source>
</evidence>
<evidence type="ECO:0000313" key="3">
    <source>
        <dbReference type="Proteomes" id="UP000078446"/>
    </source>
</evidence>
<organism evidence="2 3">
    <name type="scientific">Moraxella catarrhalis</name>
    <name type="common">Branhamella catarrhalis</name>
    <dbReference type="NCBI Taxonomy" id="480"/>
    <lineage>
        <taxon>Bacteria</taxon>
        <taxon>Pseudomonadati</taxon>
        <taxon>Pseudomonadota</taxon>
        <taxon>Gammaproteobacteria</taxon>
        <taxon>Moraxellales</taxon>
        <taxon>Moraxellaceae</taxon>
        <taxon>Moraxella</taxon>
    </lineage>
</organism>
<reference evidence="2 3" key="1">
    <citation type="journal article" date="2016" name="Genome Biol. Evol.">
        <title>Comparative Genomic Analyses of the Moraxella catarrhalis Serosensitive and Seroresistant Lineages Demonstrate Their Independent Evolution.</title>
        <authorList>
            <person name="Earl J.P."/>
            <person name="de Vries S.P."/>
            <person name="Ahmed A."/>
            <person name="Powell E."/>
            <person name="Schultz M.P."/>
            <person name="Hermans P.W."/>
            <person name="Hill D.J."/>
            <person name="Zhou Z."/>
            <person name="Constantinidou C.I."/>
            <person name="Hu F.Z."/>
            <person name="Bootsma H.J."/>
            <person name="Ehrlich G.D."/>
        </authorList>
    </citation>
    <scope>NUCLEOTIDE SEQUENCE [LARGE SCALE GENOMIC DNA]</scope>
    <source>
        <strain evidence="2 3">Z7574</strain>
    </source>
</reference>
<comment type="caution">
    <text evidence="2">The sequence shown here is derived from an EMBL/GenBank/DDBJ whole genome shotgun (WGS) entry which is preliminary data.</text>
</comment>
<name>A0A7Z1A3J3_MORCA</name>
<dbReference type="RefSeq" id="WP_064619097.1">
    <property type="nucleotide sequence ID" value="NZ_LXHE01000014.1"/>
</dbReference>
<accession>A0A7Z1A3J3</accession>
<sequence>MSTLLINEPPLQVLPSLAVAIGLNEAMVLQQLHYLLAFSTTTAGGRKWVYNSYEYWQKQHFPFWSIDTVKRAFASLKNQGLVQFEQLQKKLRNKTNFYTINYQKLGELSTEIEKTKLQNEQVDQENYPDPSGQNALIHQCKMPRCHQGKMHSSISAKCTDPSVQNAPMSSVQNAPMSSVQNAPQQENTNRIPREYIQQIVSDAEIQNQAAQISQKPKTQKTHKSKTTYEPPQGFKATADQVERCRQMGLDPNDELVKFLDWHISRGNGFVNWERAFSSWIRNAKKYQNQPQTQINKGFRYDNQQPHQPNFDTRTTAGYAAKLARDMASQGLISEPKRGTNGGDW</sequence>
<dbReference type="AlphaFoldDB" id="A0A7Z1A3J3"/>
<gene>
    <name evidence="2" type="ORF">AO382_1392</name>
</gene>
<feature type="region of interest" description="Disordered" evidence="1">
    <location>
        <begin position="159"/>
        <end position="186"/>
    </location>
</feature>
<evidence type="ECO:0000313" key="2">
    <source>
        <dbReference type="EMBL" id="OAV00242.1"/>
    </source>
</evidence>
<feature type="region of interest" description="Disordered" evidence="1">
    <location>
        <begin position="208"/>
        <end position="232"/>
    </location>
</feature>
<dbReference type="Proteomes" id="UP000078446">
    <property type="component" value="Unassembled WGS sequence"/>
</dbReference>
<dbReference type="EMBL" id="LXHE01000014">
    <property type="protein sequence ID" value="OAV00242.1"/>
    <property type="molecule type" value="Genomic_DNA"/>
</dbReference>
<proteinExistence type="predicted"/>